<evidence type="ECO:0000256" key="2">
    <source>
        <dbReference type="ARBA" id="ARBA00022723"/>
    </source>
</evidence>
<comment type="caution">
    <text evidence="5">The sequence shown here is derived from an EMBL/GenBank/DDBJ whole genome shotgun (WGS) entry which is preliminary data.</text>
</comment>
<feature type="domain" description="JmjC" evidence="4">
    <location>
        <begin position="109"/>
        <end position="244"/>
    </location>
</feature>
<dbReference type="RefSeq" id="WP_263037835.1">
    <property type="nucleotide sequence ID" value="NZ_JAOTPL010000008.1"/>
</dbReference>
<dbReference type="AlphaFoldDB" id="A0AAE3LKF7"/>
<proteinExistence type="predicted"/>
<dbReference type="GO" id="GO:0046872">
    <property type="term" value="F:metal ion binding"/>
    <property type="evidence" value="ECO:0007669"/>
    <property type="project" value="UniProtKB-KW"/>
</dbReference>
<dbReference type="PROSITE" id="PS51184">
    <property type="entry name" value="JMJC"/>
    <property type="match status" value="1"/>
</dbReference>
<evidence type="ECO:0000313" key="5">
    <source>
        <dbReference type="EMBL" id="MCU7694349.1"/>
    </source>
</evidence>
<keyword evidence="6" id="KW-1185">Reference proteome</keyword>
<keyword evidence="3" id="KW-0408">Iron</keyword>
<name>A0AAE3LKF7_9BACT</name>
<dbReference type="Proteomes" id="UP001209317">
    <property type="component" value="Unassembled WGS sequence"/>
</dbReference>
<accession>A0AAE3LKF7</accession>
<comment type="cofactor">
    <cofactor evidence="1">
        <name>Fe(2+)</name>
        <dbReference type="ChEBI" id="CHEBI:29033"/>
    </cofactor>
</comment>
<dbReference type="InterPro" id="IPR003347">
    <property type="entry name" value="JmjC_dom"/>
</dbReference>
<organism evidence="5 6">
    <name type="scientific">Haoranjiania flava</name>
    <dbReference type="NCBI Taxonomy" id="1856322"/>
    <lineage>
        <taxon>Bacteria</taxon>
        <taxon>Pseudomonadati</taxon>
        <taxon>Bacteroidota</taxon>
        <taxon>Chitinophagia</taxon>
        <taxon>Chitinophagales</taxon>
        <taxon>Chitinophagaceae</taxon>
        <taxon>Haoranjiania</taxon>
    </lineage>
</organism>
<dbReference type="PANTHER" id="PTHR13096:SF8">
    <property type="entry name" value="RIBOSOMAL OXYGENASE 1"/>
    <property type="match status" value="1"/>
</dbReference>
<dbReference type="SUPFAM" id="SSF51197">
    <property type="entry name" value="Clavaminate synthase-like"/>
    <property type="match status" value="1"/>
</dbReference>
<evidence type="ECO:0000313" key="6">
    <source>
        <dbReference type="Proteomes" id="UP001209317"/>
    </source>
</evidence>
<reference evidence="5" key="1">
    <citation type="submission" date="2022-10" db="EMBL/GenBank/DDBJ databases">
        <authorList>
            <person name="Kim H.S."/>
            <person name="Kim J.-S."/>
            <person name="Suh M.K."/>
            <person name="Eom M.K."/>
            <person name="Lee J.-S."/>
        </authorList>
    </citation>
    <scope>NUCLEOTIDE SEQUENCE</scope>
    <source>
        <strain evidence="5">LIP-5</strain>
    </source>
</reference>
<dbReference type="Pfam" id="PF08007">
    <property type="entry name" value="JmjC_2"/>
    <property type="match status" value="1"/>
</dbReference>
<keyword evidence="2" id="KW-0479">Metal-binding</keyword>
<evidence type="ECO:0000256" key="3">
    <source>
        <dbReference type="ARBA" id="ARBA00023004"/>
    </source>
</evidence>
<dbReference type="EMBL" id="JAOTPL010000008">
    <property type="protein sequence ID" value="MCU7694349.1"/>
    <property type="molecule type" value="Genomic_DNA"/>
</dbReference>
<sequence length="395" mass="45890">MSTFFQRIIAPYSLEEFFEKFHEKDMLHISRNDKNYYNNILTSREISAFLDRQDIFYPSLRVVKEGKEIPSSQYTKNAVPIGHHKKDGIIHTEKAFALFNQGSTLVIQAGQRYFDNLSKCCMNLSQKFNSPVQANLYITPNKSQGFNPHWDTHDVFVLQISGTKTWNLYGFEKELPTKNQSFISKGYDKKPLQTLQLTPGDFLYVPRGYVHDAMADDGISAHITIGILSFTWARFFSEVFPQLENFKEFREAVPFWKDDLDEIIKQKTAALKNVLDELDFSMGIERLNAQYQKTQPQPVNNYFQSLLDINEFSEQTVFALNESVIYTTSKDNDHLRIRFFEKTISLPLSAETLMNSIFKQKQFTLAQLPQTITTENKKNILKLLLREGLVHIRTL</sequence>
<evidence type="ECO:0000256" key="1">
    <source>
        <dbReference type="ARBA" id="ARBA00001954"/>
    </source>
</evidence>
<dbReference type="Gene3D" id="2.60.120.650">
    <property type="entry name" value="Cupin"/>
    <property type="match status" value="1"/>
</dbReference>
<protein>
    <submittedName>
        <fullName evidence="5">Cupin</fullName>
    </submittedName>
</protein>
<gene>
    <name evidence="5" type="ORF">OD355_07455</name>
</gene>
<dbReference type="InterPro" id="IPR039994">
    <property type="entry name" value="NO66-like"/>
</dbReference>
<dbReference type="PANTHER" id="PTHR13096">
    <property type="entry name" value="MINA53 MYC INDUCED NUCLEAR ANTIGEN"/>
    <property type="match status" value="1"/>
</dbReference>
<evidence type="ECO:0000259" key="4">
    <source>
        <dbReference type="PROSITE" id="PS51184"/>
    </source>
</evidence>